<feature type="non-terminal residue" evidence="2">
    <location>
        <position position="1"/>
    </location>
</feature>
<gene>
    <name evidence="2" type="ORF">Q9L58_010895</name>
</gene>
<name>A0ABR3G319_9PEZI</name>
<feature type="region of interest" description="Disordered" evidence="1">
    <location>
        <begin position="116"/>
        <end position="182"/>
    </location>
</feature>
<dbReference type="Proteomes" id="UP001447188">
    <property type="component" value="Unassembled WGS sequence"/>
</dbReference>
<protein>
    <recommendedName>
        <fullName evidence="4">Gag protein</fullName>
    </recommendedName>
</protein>
<feature type="compositionally biased region" description="Basic and acidic residues" evidence="1">
    <location>
        <begin position="133"/>
        <end position="146"/>
    </location>
</feature>
<evidence type="ECO:0008006" key="4">
    <source>
        <dbReference type="Google" id="ProtNLM"/>
    </source>
</evidence>
<sequence>ERVHPEYFFWNKFVIHLTNTFATEEEVREAKQVMRELKYNNFAHYFREYQSLNLTIGRSGYNWGEEVELLLSRKIIHVVRGSGKFATDEEWVGEVLRVGLREQTMDQQDKLRNRGFTATDARGKQHQTSVSRFENKGREEHVKKEATPALVTSSYHPPPQRKFGQDSPATVPPGKDDGRPLLYTNWKAANGTSMQELNDKRGKEGDCPRCHRTGSFWQKCDAN</sequence>
<reference evidence="2 3" key="1">
    <citation type="submission" date="2024-02" db="EMBL/GenBank/DDBJ databases">
        <title>Discinaceae phylogenomics.</title>
        <authorList>
            <person name="Dirks A.C."/>
            <person name="James T.Y."/>
        </authorList>
    </citation>
    <scope>NUCLEOTIDE SEQUENCE [LARGE SCALE GENOMIC DNA]</scope>
    <source>
        <strain evidence="2 3">ACD0624</strain>
    </source>
</reference>
<comment type="caution">
    <text evidence="2">The sequence shown here is derived from an EMBL/GenBank/DDBJ whole genome shotgun (WGS) entry which is preliminary data.</text>
</comment>
<keyword evidence="3" id="KW-1185">Reference proteome</keyword>
<dbReference type="EMBL" id="JBBBZM010000899">
    <property type="protein sequence ID" value="KAL0630258.1"/>
    <property type="molecule type" value="Genomic_DNA"/>
</dbReference>
<accession>A0ABR3G319</accession>
<organism evidence="2 3">
    <name type="scientific">Discina gigas</name>
    <dbReference type="NCBI Taxonomy" id="1032678"/>
    <lineage>
        <taxon>Eukaryota</taxon>
        <taxon>Fungi</taxon>
        <taxon>Dikarya</taxon>
        <taxon>Ascomycota</taxon>
        <taxon>Pezizomycotina</taxon>
        <taxon>Pezizomycetes</taxon>
        <taxon>Pezizales</taxon>
        <taxon>Discinaceae</taxon>
        <taxon>Discina</taxon>
    </lineage>
</organism>
<evidence type="ECO:0000313" key="2">
    <source>
        <dbReference type="EMBL" id="KAL0630258.1"/>
    </source>
</evidence>
<evidence type="ECO:0000313" key="3">
    <source>
        <dbReference type="Proteomes" id="UP001447188"/>
    </source>
</evidence>
<proteinExistence type="predicted"/>
<evidence type="ECO:0000256" key="1">
    <source>
        <dbReference type="SAM" id="MobiDB-lite"/>
    </source>
</evidence>